<dbReference type="HOGENOM" id="CLU_3411013_0_0_1"/>
<organism evidence="1 2">
    <name type="scientific">Tetranychus urticae</name>
    <name type="common">Two-spotted spider mite</name>
    <dbReference type="NCBI Taxonomy" id="32264"/>
    <lineage>
        <taxon>Eukaryota</taxon>
        <taxon>Metazoa</taxon>
        <taxon>Ecdysozoa</taxon>
        <taxon>Arthropoda</taxon>
        <taxon>Chelicerata</taxon>
        <taxon>Arachnida</taxon>
        <taxon>Acari</taxon>
        <taxon>Acariformes</taxon>
        <taxon>Trombidiformes</taxon>
        <taxon>Prostigmata</taxon>
        <taxon>Eleutherengona</taxon>
        <taxon>Raphignathae</taxon>
        <taxon>Tetranychoidea</taxon>
        <taxon>Tetranychidae</taxon>
        <taxon>Tetranychus</taxon>
    </lineage>
</organism>
<accession>T1KHW8</accession>
<name>T1KHW8_TETUR</name>
<dbReference type="EMBL" id="CAEY01000080">
    <property type="status" value="NOT_ANNOTATED_CDS"/>
    <property type="molecule type" value="Genomic_DNA"/>
</dbReference>
<reference evidence="2" key="1">
    <citation type="submission" date="2011-08" db="EMBL/GenBank/DDBJ databases">
        <authorList>
            <person name="Rombauts S."/>
        </authorList>
    </citation>
    <scope>NUCLEOTIDE SEQUENCE</scope>
    <source>
        <strain evidence="2">London</strain>
    </source>
</reference>
<dbReference type="AlphaFoldDB" id="T1KHW8"/>
<dbReference type="EnsemblMetazoa" id="tetur11g05880.1">
    <property type="protein sequence ID" value="tetur11g05880.1"/>
    <property type="gene ID" value="tetur11g05880"/>
</dbReference>
<protein>
    <submittedName>
        <fullName evidence="1">Uncharacterized protein</fullName>
    </submittedName>
</protein>
<keyword evidence="2" id="KW-1185">Reference proteome</keyword>
<dbReference type="Proteomes" id="UP000015104">
    <property type="component" value="Unassembled WGS sequence"/>
</dbReference>
<reference evidence="1" key="2">
    <citation type="submission" date="2015-06" db="UniProtKB">
        <authorList>
            <consortium name="EnsemblMetazoa"/>
        </authorList>
    </citation>
    <scope>IDENTIFICATION</scope>
</reference>
<proteinExistence type="predicted"/>
<sequence length="29" mass="3375">MVDSYDLNCPQISVNSIIQSKRLHLAWQD</sequence>
<evidence type="ECO:0000313" key="2">
    <source>
        <dbReference type="Proteomes" id="UP000015104"/>
    </source>
</evidence>
<evidence type="ECO:0000313" key="1">
    <source>
        <dbReference type="EnsemblMetazoa" id="tetur11g05880.1"/>
    </source>
</evidence>